<dbReference type="EMBL" id="JAAXPE010000028">
    <property type="protein sequence ID" value="NKY88371.1"/>
    <property type="molecule type" value="Genomic_DNA"/>
</dbReference>
<reference evidence="2 3" key="1">
    <citation type="submission" date="2020-04" db="EMBL/GenBank/DDBJ databases">
        <title>MicrobeNet Type strains.</title>
        <authorList>
            <person name="Nicholson A.C."/>
        </authorList>
    </citation>
    <scope>NUCLEOTIDE SEQUENCE [LARGE SCALE GENOMIC DNA]</scope>
    <source>
        <strain evidence="2 3">DSM 44445</strain>
    </source>
</reference>
<gene>
    <name evidence="2" type="ORF">HGA07_22460</name>
</gene>
<dbReference type="Proteomes" id="UP000523447">
    <property type="component" value="Unassembled WGS sequence"/>
</dbReference>
<sequence>MMRRMWVLLDLVLVVVCAVAAVPTWRHGVQRTWFAAAGEQPAFESTRYVGPWLALAAVLVAAAGLAAIDLVMRCTARAR</sequence>
<organism evidence="2 3">
    <name type="scientific">Nocardia veterana</name>
    <dbReference type="NCBI Taxonomy" id="132249"/>
    <lineage>
        <taxon>Bacteria</taxon>
        <taxon>Bacillati</taxon>
        <taxon>Actinomycetota</taxon>
        <taxon>Actinomycetes</taxon>
        <taxon>Mycobacteriales</taxon>
        <taxon>Nocardiaceae</taxon>
        <taxon>Nocardia</taxon>
    </lineage>
</organism>
<evidence type="ECO:0000313" key="3">
    <source>
        <dbReference type="Proteomes" id="UP000523447"/>
    </source>
</evidence>
<keyword evidence="3" id="KW-1185">Reference proteome</keyword>
<dbReference type="AlphaFoldDB" id="A0A7X6RJN0"/>
<evidence type="ECO:0000256" key="1">
    <source>
        <dbReference type="SAM" id="Phobius"/>
    </source>
</evidence>
<feature type="transmembrane region" description="Helical" evidence="1">
    <location>
        <begin position="52"/>
        <end position="72"/>
    </location>
</feature>
<keyword evidence="1" id="KW-1133">Transmembrane helix</keyword>
<protein>
    <submittedName>
        <fullName evidence="2">Uncharacterized protein</fullName>
    </submittedName>
</protein>
<keyword evidence="1" id="KW-0472">Membrane</keyword>
<evidence type="ECO:0000313" key="2">
    <source>
        <dbReference type="EMBL" id="NKY88371.1"/>
    </source>
</evidence>
<proteinExistence type="predicted"/>
<name>A0A7X6RJN0_9NOCA</name>
<accession>A0A7X6RJN0</accession>
<keyword evidence="1" id="KW-0812">Transmembrane</keyword>
<comment type="caution">
    <text evidence="2">The sequence shown here is derived from an EMBL/GenBank/DDBJ whole genome shotgun (WGS) entry which is preliminary data.</text>
</comment>
<dbReference type="RefSeq" id="WP_157171561.1">
    <property type="nucleotide sequence ID" value="NZ_CAWPHS010000021.1"/>
</dbReference>